<evidence type="ECO:0000313" key="3">
    <source>
        <dbReference type="EMBL" id="PHT52867.1"/>
    </source>
</evidence>
<organism evidence="3 4">
    <name type="scientific">Capsicum baccatum</name>
    <name type="common">Peruvian pepper</name>
    <dbReference type="NCBI Taxonomy" id="33114"/>
    <lineage>
        <taxon>Eukaryota</taxon>
        <taxon>Viridiplantae</taxon>
        <taxon>Streptophyta</taxon>
        <taxon>Embryophyta</taxon>
        <taxon>Tracheophyta</taxon>
        <taxon>Spermatophyta</taxon>
        <taxon>Magnoliopsida</taxon>
        <taxon>eudicotyledons</taxon>
        <taxon>Gunneridae</taxon>
        <taxon>Pentapetalae</taxon>
        <taxon>asterids</taxon>
        <taxon>lamiids</taxon>
        <taxon>Solanales</taxon>
        <taxon>Solanaceae</taxon>
        <taxon>Solanoideae</taxon>
        <taxon>Capsiceae</taxon>
        <taxon>Capsicum</taxon>
    </lineage>
</organism>
<dbReference type="EMBL" id="MLFT02000003">
    <property type="protein sequence ID" value="PHT52867.1"/>
    <property type="molecule type" value="Genomic_DNA"/>
</dbReference>
<keyword evidence="1" id="KW-0812">Transmembrane</keyword>
<evidence type="ECO:0000256" key="1">
    <source>
        <dbReference type="SAM" id="Phobius"/>
    </source>
</evidence>
<reference evidence="4" key="2">
    <citation type="journal article" date="2017" name="J. Anim. Genet.">
        <title>Multiple reference genome sequences of hot pepper reveal the massive evolution of plant disease resistance genes by retroduplication.</title>
        <authorList>
            <person name="Kim S."/>
            <person name="Park J."/>
            <person name="Yeom S.-I."/>
            <person name="Kim Y.-M."/>
            <person name="Seo E."/>
            <person name="Kim K.-T."/>
            <person name="Kim M.-S."/>
            <person name="Lee J.M."/>
            <person name="Cheong K."/>
            <person name="Shin H.-S."/>
            <person name="Kim S.-B."/>
            <person name="Han K."/>
            <person name="Lee J."/>
            <person name="Park M."/>
            <person name="Lee H.-A."/>
            <person name="Lee H.-Y."/>
            <person name="Lee Y."/>
            <person name="Oh S."/>
            <person name="Lee J.H."/>
            <person name="Choi E."/>
            <person name="Choi E."/>
            <person name="Lee S.E."/>
            <person name="Jeon J."/>
            <person name="Kim H."/>
            <person name="Choi G."/>
            <person name="Song H."/>
            <person name="Lee J."/>
            <person name="Lee S.-C."/>
            <person name="Kwon J.-K."/>
            <person name="Lee H.-Y."/>
            <person name="Koo N."/>
            <person name="Hong Y."/>
            <person name="Kim R.W."/>
            <person name="Kang W.-H."/>
            <person name="Huh J.H."/>
            <person name="Kang B.-C."/>
            <person name="Yang T.-J."/>
            <person name="Lee Y.-H."/>
            <person name="Bennetzen J.L."/>
            <person name="Choi D."/>
        </authorList>
    </citation>
    <scope>NUCLEOTIDE SEQUENCE [LARGE SCALE GENOMIC DNA]</scope>
    <source>
        <strain evidence="4">cv. PBC81</strain>
    </source>
</reference>
<proteinExistence type="predicted"/>
<accession>A0A2G2X5X8</accession>
<protein>
    <recommendedName>
        <fullName evidence="2">Zinc knuckle CX2CX4HX4C domain-containing protein</fullName>
    </recommendedName>
</protein>
<dbReference type="OrthoDB" id="1246856at2759"/>
<dbReference type="AlphaFoldDB" id="A0A2G2X5X8"/>
<feature type="domain" description="Zinc knuckle CX2CX4HX4C" evidence="2">
    <location>
        <begin position="1"/>
        <end position="28"/>
    </location>
</feature>
<sequence>MWIPFKYEKLGLFCYKCGRIRNHQNICKFPPGNERFGPWLRVEWRVECSSNNQLVVKKHSENFTLIPSPNLLAWTEVEDDEDLNDLENATPPKNELIRLTINGVDSVLMMLNCAVIACRVAEANEVKGYGWLIIMMIAYFFYLVLKFDVMGRRFGFFRTSNSSEGSSMVEYSRAAQLKDFLILVIFCIAFLVSCLFLCFSFS</sequence>
<feature type="transmembrane region" description="Helical" evidence="1">
    <location>
        <begin position="180"/>
        <end position="201"/>
    </location>
</feature>
<dbReference type="Pfam" id="PF14392">
    <property type="entry name" value="zf-CCHC_4"/>
    <property type="match status" value="1"/>
</dbReference>
<dbReference type="InterPro" id="IPR025836">
    <property type="entry name" value="Zn_knuckle_CX2CX4HX4C"/>
</dbReference>
<keyword evidence="1" id="KW-1133">Transmembrane helix</keyword>
<name>A0A2G2X5X8_CAPBA</name>
<dbReference type="Proteomes" id="UP000224567">
    <property type="component" value="Unassembled WGS sequence"/>
</dbReference>
<comment type="caution">
    <text evidence="3">The sequence shown here is derived from an EMBL/GenBank/DDBJ whole genome shotgun (WGS) entry which is preliminary data.</text>
</comment>
<reference evidence="3 4" key="1">
    <citation type="journal article" date="2017" name="Genome Biol.">
        <title>New reference genome sequences of hot pepper reveal the massive evolution of plant disease-resistance genes by retroduplication.</title>
        <authorList>
            <person name="Kim S."/>
            <person name="Park J."/>
            <person name="Yeom S.I."/>
            <person name="Kim Y.M."/>
            <person name="Seo E."/>
            <person name="Kim K.T."/>
            <person name="Kim M.S."/>
            <person name="Lee J.M."/>
            <person name="Cheong K."/>
            <person name="Shin H.S."/>
            <person name="Kim S.B."/>
            <person name="Han K."/>
            <person name="Lee J."/>
            <person name="Park M."/>
            <person name="Lee H.A."/>
            <person name="Lee H.Y."/>
            <person name="Lee Y."/>
            <person name="Oh S."/>
            <person name="Lee J.H."/>
            <person name="Choi E."/>
            <person name="Choi E."/>
            <person name="Lee S.E."/>
            <person name="Jeon J."/>
            <person name="Kim H."/>
            <person name="Choi G."/>
            <person name="Song H."/>
            <person name="Lee J."/>
            <person name="Lee S.C."/>
            <person name="Kwon J.K."/>
            <person name="Lee H.Y."/>
            <person name="Koo N."/>
            <person name="Hong Y."/>
            <person name="Kim R.W."/>
            <person name="Kang W.H."/>
            <person name="Huh J.H."/>
            <person name="Kang B.C."/>
            <person name="Yang T.J."/>
            <person name="Lee Y.H."/>
            <person name="Bennetzen J.L."/>
            <person name="Choi D."/>
        </authorList>
    </citation>
    <scope>NUCLEOTIDE SEQUENCE [LARGE SCALE GENOMIC DNA]</scope>
    <source>
        <strain evidence="4">cv. PBC81</strain>
    </source>
</reference>
<evidence type="ECO:0000313" key="4">
    <source>
        <dbReference type="Proteomes" id="UP000224567"/>
    </source>
</evidence>
<feature type="transmembrane region" description="Helical" evidence="1">
    <location>
        <begin position="128"/>
        <end position="145"/>
    </location>
</feature>
<gene>
    <name evidence="3" type="ORF">CQW23_07329</name>
</gene>
<evidence type="ECO:0000259" key="2">
    <source>
        <dbReference type="Pfam" id="PF14392"/>
    </source>
</evidence>
<keyword evidence="1" id="KW-0472">Membrane</keyword>
<keyword evidence="4" id="KW-1185">Reference proteome</keyword>